<gene>
    <name evidence="8" type="ORF">J2Z79_002555</name>
</gene>
<dbReference type="InterPro" id="IPR016174">
    <property type="entry name" value="Di-haem_cyt_TM"/>
</dbReference>
<keyword evidence="4 6" id="KW-1133">Transmembrane helix</keyword>
<feature type="transmembrane region" description="Helical" evidence="6">
    <location>
        <begin position="62"/>
        <end position="82"/>
    </location>
</feature>
<evidence type="ECO:0000313" key="9">
    <source>
        <dbReference type="Proteomes" id="UP001519289"/>
    </source>
</evidence>
<feature type="transmembrane region" description="Helical" evidence="6">
    <location>
        <begin position="12"/>
        <end position="33"/>
    </location>
</feature>
<keyword evidence="2" id="KW-1003">Cell membrane</keyword>
<dbReference type="Proteomes" id="UP001519289">
    <property type="component" value="Unassembled WGS sequence"/>
</dbReference>
<keyword evidence="5 6" id="KW-0472">Membrane</keyword>
<feature type="domain" description="Cytochrome b561 bacterial/Ni-hydrogenase" evidence="7">
    <location>
        <begin position="9"/>
        <end position="198"/>
    </location>
</feature>
<evidence type="ECO:0000256" key="5">
    <source>
        <dbReference type="ARBA" id="ARBA00023136"/>
    </source>
</evidence>
<dbReference type="RefSeq" id="WP_209467257.1">
    <property type="nucleotide sequence ID" value="NZ_JAGGLG010000023.1"/>
</dbReference>
<name>A0ABS4JUC4_9FIRM</name>
<dbReference type="Gene3D" id="1.20.950.20">
    <property type="entry name" value="Transmembrane di-heme cytochromes, Chain C"/>
    <property type="match status" value="1"/>
</dbReference>
<comment type="caution">
    <text evidence="8">The sequence shown here is derived from an EMBL/GenBank/DDBJ whole genome shotgun (WGS) entry which is preliminary data.</text>
</comment>
<evidence type="ECO:0000313" key="8">
    <source>
        <dbReference type="EMBL" id="MBP2019138.1"/>
    </source>
</evidence>
<dbReference type="InterPro" id="IPR051542">
    <property type="entry name" value="Hydrogenase_cytochrome"/>
</dbReference>
<protein>
    <submittedName>
        <fullName evidence="8">Formate dehydrogenase gamma subunit</fullName>
    </submittedName>
</protein>
<dbReference type="PANTHER" id="PTHR30485">
    <property type="entry name" value="NI/FE-HYDROGENASE 1 B-TYPE CYTOCHROME SUBUNIT"/>
    <property type="match status" value="1"/>
</dbReference>
<dbReference type="Pfam" id="PF01292">
    <property type="entry name" value="Ni_hydr_CYTB"/>
    <property type="match status" value="1"/>
</dbReference>
<evidence type="ECO:0000259" key="7">
    <source>
        <dbReference type="Pfam" id="PF01292"/>
    </source>
</evidence>
<keyword evidence="9" id="KW-1185">Reference proteome</keyword>
<evidence type="ECO:0000256" key="3">
    <source>
        <dbReference type="ARBA" id="ARBA00022692"/>
    </source>
</evidence>
<keyword evidence="3 6" id="KW-0812">Transmembrane</keyword>
<comment type="subcellular location">
    <subcellularLocation>
        <location evidence="1">Cell membrane</location>
        <topology evidence="1">Multi-pass membrane protein</topology>
    </subcellularLocation>
</comment>
<organism evidence="8 9">
    <name type="scientific">Symbiobacterium terraclitae</name>
    <dbReference type="NCBI Taxonomy" id="557451"/>
    <lineage>
        <taxon>Bacteria</taxon>
        <taxon>Bacillati</taxon>
        <taxon>Bacillota</taxon>
        <taxon>Clostridia</taxon>
        <taxon>Eubacteriales</taxon>
        <taxon>Symbiobacteriaceae</taxon>
        <taxon>Symbiobacterium</taxon>
    </lineage>
</organism>
<sequence>MARRPQVRRHTLSDRVVHWGVALSIFLLIFSGIGQMPMYKRYKVADLPGMAWSADYGTTLRLHYIGAAILIGVAAYHILFNLRTGRLGLLPRRGDLKESVQIIAAMLTGRPEPPSGKFLAEQRLAYAFIAGTTLLLILTGLVKVIKNLPGVTLPYVLLKWNTALHNIGTGLIILGIAAHLAAFLLRPNRPLVKSIFTGTVDAEYARHRHPLWNPPPAE</sequence>
<dbReference type="InterPro" id="IPR011577">
    <property type="entry name" value="Cyt_b561_bac/Ni-Hgenase"/>
</dbReference>
<reference evidence="8 9" key="1">
    <citation type="submission" date="2021-03" db="EMBL/GenBank/DDBJ databases">
        <title>Genomic Encyclopedia of Type Strains, Phase IV (KMG-IV): sequencing the most valuable type-strain genomes for metagenomic binning, comparative biology and taxonomic classification.</title>
        <authorList>
            <person name="Goeker M."/>
        </authorList>
    </citation>
    <scope>NUCLEOTIDE SEQUENCE [LARGE SCALE GENOMIC DNA]</scope>
    <source>
        <strain evidence="8 9">DSM 27138</strain>
    </source>
</reference>
<dbReference type="EMBL" id="JAGGLG010000023">
    <property type="protein sequence ID" value="MBP2019138.1"/>
    <property type="molecule type" value="Genomic_DNA"/>
</dbReference>
<evidence type="ECO:0000256" key="2">
    <source>
        <dbReference type="ARBA" id="ARBA00022475"/>
    </source>
</evidence>
<dbReference type="SUPFAM" id="SSF81342">
    <property type="entry name" value="Transmembrane di-heme cytochromes"/>
    <property type="match status" value="1"/>
</dbReference>
<feature type="transmembrane region" description="Helical" evidence="6">
    <location>
        <begin position="124"/>
        <end position="145"/>
    </location>
</feature>
<dbReference type="PANTHER" id="PTHR30485:SF1">
    <property type="entry name" value="CYTOCHROME YDHU-RELATED"/>
    <property type="match status" value="1"/>
</dbReference>
<evidence type="ECO:0000256" key="1">
    <source>
        <dbReference type="ARBA" id="ARBA00004651"/>
    </source>
</evidence>
<evidence type="ECO:0000256" key="4">
    <source>
        <dbReference type="ARBA" id="ARBA00022989"/>
    </source>
</evidence>
<proteinExistence type="predicted"/>
<feature type="transmembrane region" description="Helical" evidence="6">
    <location>
        <begin position="165"/>
        <end position="185"/>
    </location>
</feature>
<accession>A0ABS4JUC4</accession>
<evidence type="ECO:0000256" key="6">
    <source>
        <dbReference type="SAM" id="Phobius"/>
    </source>
</evidence>